<keyword evidence="4" id="KW-1185">Reference proteome</keyword>
<dbReference type="GO" id="GO:0016579">
    <property type="term" value="P:protein deubiquitination"/>
    <property type="evidence" value="ECO:0007669"/>
    <property type="project" value="TreeGrafter"/>
</dbReference>
<accession>A0A0L0DTW6</accession>
<dbReference type="Proteomes" id="UP000054408">
    <property type="component" value="Unassembled WGS sequence"/>
</dbReference>
<dbReference type="InterPro" id="IPR038765">
    <property type="entry name" value="Papain-like_cys_pep_sf"/>
</dbReference>
<dbReference type="AlphaFoldDB" id="A0A0L0DTW6"/>
<feature type="domain" description="OTU" evidence="2">
    <location>
        <begin position="87"/>
        <end position="224"/>
    </location>
</feature>
<dbReference type="PROSITE" id="PS50802">
    <property type="entry name" value="OTU"/>
    <property type="match status" value="1"/>
</dbReference>
<dbReference type="SUPFAM" id="SSF54001">
    <property type="entry name" value="Cysteine proteinases"/>
    <property type="match status" value="1"/>
</dbReference>
<organism evidence="3 4">
    <name type="scientific">Thecamonas trahens ATCC 50062</name>
    <dbReference type="NCBI Taxonomy" id="461836"/>
    <lineage>
        <taxon>Eukaryota</taxon>
        <taxon>Apusozoa</taxon>
        <taxon>Apusomonadida</taxon>
        <taxon>Apusomonadidae</taxon>
        <taxon>Thecamonas</taxon>
    </lineage>
</organism>
<dbReference type="CDD" id="cd22751">
    <property type="entry name" value="OTU_plant_OTU9-like"/>
    <property type="match status" value="1"/>
</dbReference>
<dbReference type="PANTHER" id="PTHR12419:SF11">
    <property type="entry name" value="OTU DOMAIN-CONTAINING PROTEIN DDB_G0284757"/>
    <property type="match status" value="1"/>
</dbReference>
<dbReference type="Pfam" id="PF02338">
    <property type="entry name" value="OTU"/>
    <property type="match status" value="1"/>
</dbReference>
<reference evidence="3 4" key="1">
    <citation type="submission" date="2010-05" db="EMBL/GenBank/DDBJ databases">
        <title>The Genome Sequence of Thecamonas trahens ATCC 50062.</title>
        <authorList>
            <consortium name="The Broad Institute Genome Sequencing Platform"/>
            <person name="Russ C."/>
            <person name="Cuomo C."/>
            <person name="Shea T."/>
            <person name="Young S.K."/>
            <person name="Zeng Q."/>
            <person name="Koehrsen M."/>
            <person name="Haas B."/>
            <person name="Borodovsky M."/>
            <person name="Guigo R."/>
            <person name="Alvarado L."/>
            <person name="Berlin A."/>
            <person name="Bochicchio J."/>
            <person name="Borenstein D."/>
            <person name="Chapman S."/>
            <person name="Chen Z."/>
            <person name="Freedman E."/>
            <person name="Gellesch M."/>
            <person name="Goldberg J."/>
            <person name="Griggs A."/>
            <person name="Gujja S."/>
            <person name="Heilman E."/>
            <person name="Heiman D."/>
            <person name="Hepburn T."/>
            <person name="Howarth C."/>
            <person name="Jen D."/>
            <person name="Larson L."/>
            <person name="Mehta T."/>
            <person name="Park D."/>
            <person name="Pearson M."/>
            <person name="Roberts A."/>
            <person name="Saif S."/>
            <person name="Shenoy N."/>
            <person name="Sisk P."/>
            <person name="Stolte C."/>
            <person name="Sykes S."/>
            <person name="Thomson T."/>
            <person name="Walk T."/>
            <person name="White J."/>
            <person name="Yandava C."/>
            <person name="Burger G."/>
            <person name="Gray M.W."/>
            <person name="Holland P.W.H."/>
            <person name="King N."/>
            <person name="Lang F.B.F."/>
            <person name="Roger A.J."/>
            <person name="Ruiz-Trillo I."/>
            <person name="Lander E."/>
            <person name="Nusbaum C."/>
        </authorList>
    </citation>
    <scope>NUCLEOTIDE SEQUENCE [LARGE SCALE GENOMIC DNA]</scope>
    <source>
        <strain evidence="3 4">ATCC 50062</strain>
    </source>
</reference>
<dbReference type="eggNOG" id="KOG2605">
    <property type="taxonomic scope" value="Eukaryota"/>
</dbReference>
<sequence>MAASELIRVGGSDAMWVVVLVLVVVAVGLWLGVVEARFSPSLWCGRLMRGLSLIGHPGLGEEAMDEDELEWWAHRIRLDEGLRRDQLAEYDIEPDGNCQFVALGQQLFGSLECGAWVRATVLDHILAHPEAFAGFVPGGSLADLHKHVRSMRTRGAWGDHLTLTAAAQVWGARIEVVTSAPADADDPDNPAAPLVIEPPGAVVWPRTLRLSHIAHEHFNSVFDLAELRTLRLGLDLPGWNDANLGPRPSWLSRPVVFCYSPDRFAVLPDRDNGVSLDCMERLG</sequence>
<dbReference type="OrthoDB" id="415023at2759"/>
<evidence type="ECO:0000259" key="2">
    <source>
        <dbReference type="PROSITE" id="PS50802"/>
    </source>
</evidence>
<dbReference type="STRING" id="461836.A0A0L0DTW6"/>
<dbReference type="InterPro" id="IPR003323">
    <property type="entry name" value="OTU_dom"/>
</dbReference>
<name>A0A0L0DTW6_THETB</name>
<dbReference type="PANTHER" id="PTHR12419">
    <property type="entry name" value="OTU DOMAIN CONTAINING PROTEIN"/>
    <property type="match status" value="1"/>
</dbReference>
<evidence type="ECO:0000313" key="4">
    <source>
        <dbReference type="Proteomes" id="UP000054408"/>
    </source>
</evidence>
<gene>
    <name evidence="3" type="ORF">AMSG_01755</name>
</gene>
<keyword evidence="1" id="KW-1133">Transmembrane helix</keyword>
<dbReference type="GeneID" id="25561489"/>
<proteinExistence type="predicted"/>
<keyword evidence="1" id="KW-0812">Transmembrane</keyword>
<dbReference type="GO" id="GO:0004843">
    <property type="term" value="F:cysteine-type deubiquitinase activity"/>
    <property type="evidence" value="ECO:0007669"/>
    <property type="project" value="TreeGrafter"/>
</dbReference>
<dbReference type="InterPro" id="IPR050704">
    <property type="entry name" value="Peptidase_C85-like"/>
</dbReference>
<evidence type="ECO:0000313" key="3">
    <source>
        <dbReference type="EMBL" id="KNC55491.1"/>
    </source>
</evidence>
<evidence type="ECO:0000256" key="1">
    <source>
        <dbReference type="SAM" id="Phobius"/>
    </source>
</evidence>
<dbReference type="EMBL" id="GL349439">
    <property type="protein sequence ID" value="KNC55491.1"/>
    <property type="molecule type" value="Genomic_DNA"/>
</dbReference>
<protein>
    <submittedName>
        <fullName evidence="3">Cysteine-type peptidase</fullName>
    </submittedName>
</protein>
<keyword evidence="1" id="KW-0472">Membrane</keyword>
<dbReference type="Gene3D" id="3.90.70.80">
    <property type="match status" value="1"/>
</dbReference>
<feature type="transmembrane region" description="Helical" evidence="1">
    <location>
        <begin position="14"/>
        <end position="33"/>
    </location>
</feature>
<dbReference type="RefSeq" id="XP_013761271.1">
    <property type="nucleotide sequence ID" value="XM_013905817.1"/>
</dbReference>